<evidence type="ECO:0000256" key="2">
    <source>
        <dbReference type="ARBA" id="ARBA00022723"/>
    </source>
</evidence>
<dbReference type="Gene3D" id="3.30.160.60">
    <property type="entry name" value="Classic Zinc Finger"/>
    <property type="match status" value="1"/>
</dbReference>
<comment type="subcellular location">
    <subcellularLocation>
        <location evidence="1">Nucleus</location>
    </subcellularLocation>
</comment>
<evidence type="ECO:0000313" key="9">
    <source>
        <dbReference type="Proteomes" id="UP001497457"/>
    </source>
</evidence>
<dbReference type="PANTHER" id="PTHR47287:SF15">
    <property type="entry name" value="ZINC FINGER PROTEIN 3-LIKE"/>
    <property type="match status" value="1"/>
</dbReference>
<dbReference type="EMBL" id="OZ075123">
    <property type="protein sequence ID" value="CAL4914622.1"/>
    <property type="molecule type" value="Genomic_DNA"/>
</dbReference>
<keyword evidence="3 6" id="KW-0863">Zinc-finger</keyword>
<name>A0ABC8WTL8_9POAL</name>
<evidence type="ECO:0000313" key="8">
    <source>
        <dbReference type="EMBL" id="CAL4914622.1"/>
    </source>
</evidence>
<dbReference type="InterPro" id="IPR013087">
    <property type="entry name" value="Znf_C2H2_type"/>
</dbReference>
<sequence length="152" mass="15827">MERPEQELNLELTLLHPGGGALAAAPEEPPGFFVCTYCDRKFFTSQALGGHQNAHKYERTLAKRRREIAAAMRLHGRSSAAAPAGAQVNHAGSTAGSAGVIDLSAGAGAEHGTAKMNIQKAAPSLAGQSGSLLRNISSSPERAGELDLSLRL</sequence>
<accession>A0ABC8WTL8</accession>
<dbReference type="PANTHER" id="PTHR47287">
    <property type="entry name" value="C2H2 AND C2HC ZINC FINGERS SUPERFAMILY PROTEIN"/>
    <property type="match status" value="1"/>
</dbReference>
<dbReference type="AlphaFoldDB" id="A0ABC8WTL8"/>
<protein>
    <recommendedName>
        <fullName evidence="7">C2H2-type domain-containing protein</fullName>
    </recommendedName>
</protein>
<evidence type="ECO:0000256" key="4">
    <source>
        <dbReference type="ARBA" id="ARBA00022833"/>
    </source>
</evidence>
<evidence type="ECO:0000259" key="7">
    <source>
        <dbReference type="PROSITE" id="PS50157"/>
    </source>
</evidence>
<dbReference type="InterPro" id="IPR036236">
    <property type="entry name" value="Znf_C2H2_sf"/>
</dbReference>
<dbReference type="SUPFAM" id="SSF57667">
    <property type="entry name" value="beta-beta-alpha zinc fingers"/>
    <property type="match status" value="1"/>
</dbReference>
<feature type="domain" description="C2H2-type" evidence="7">
    <location>
        <begin position="33"/>
        <end position="60"/>
    </location>
</feature>
<evidence type="ECO:0000256" key="1">
    <source>
        <dbReference type="ARBA" id="ARBA00004123"/>
    </source>
</evidence>
<evidence type="ECO:0000256" key="6">
    <source>
        <dbReference type="PROSITE-ProRule" id="PRU00042"/>
    </source>
</evidence>
<dbReference type="GO" id="GO:0005634">
    <property type="term" value="C:nucleus"/>
    <property type="evidence" value="ECO:0007669"/>
    <property type="project" value="UniProtKB-SubCell"/>
</dbReference>
<evidence type="ECO:0000256" key="5">
    <source>
        <dbReference type="ARBA" id="ARBA00023242"/>
    </source>
</evidence>
<reference evidence="8 9" key="2">
    <citation type="submission" date="2024-10" db="EMBL/GenBank/DDBJ databases">
        <authorList>
            <person name="Ryan C."/>
        </authorList>
    </citation>
    <scope>NUCLEOTIDE SEQUENCE [LARGE SCALE GENOMIC DNA]</scope>
</reference>
<organism evidence="8 9">
    <name type="scientific">Urochloa decumbens</name>
    <dbReference type="NCBI Taxonomy" id="240449"/>
    <lineage>
        <taxon>Eukaryota</taxon>
        <taxon>Viridiplantae</taxon>
        <taxon>Streptophyta</taxon>
        <taxon>Embryophyta</taxon>
        <taxon>Tracheophyta</taxon>
        <taxon>Spermatophyta</taxon>
        <taxon>Magnoliopsida</taxon>
        <taxon>Liliopsida</taxon>
        <taxon>Poales</taxon>
        <taxon>Poaceae</taxon>
        <taxon>PACMAD clade</taxon>
        <taxon>Panicoideae</taxon>
        <taxon>Panicodae</taxon>
        <taxon>Paniceae</taxon>
        <taxon>Melinidinae</taxon>
        <taxon>Urochloa</taxon>
    </lineage>
</organism>
<dbReference type="GO" id="GO:0008270">
    <property type="term" value="F:zinc ion binding"/>
    <property type="evidence" value="ECO:0007669"/>
    <property type="project" value="UniProtKB-KW"/>
</dbReference>
<gene>
    <name evidence="8" type="ORF">URODEC1_LOCUS17024</name>
</gene>
<dbReference type="Proteomes" id="UP001497457">
    <property type="component" value="Chromosome 13rd"/>
</dbReference>
<keyword evidence="5" id="KW-0539">Nucleus</keyword>
<dbReference type="PROSITE" id="PS00028">
    <property type="entry name" value="ZINC_FINGER_C2H2_1"/>
    <property type="match status" value="1"/>
</dbReference>
<reference evidence="9" key="1">
    <citation type="submission" date="2024-06" db="EMBL/GenBank/DDBJ databases">
        <authorList>
            <person name="Ryan C."/>
        </authorList>
    </citation>
    <scope>NUCLEOTIDE SEQUENCE [LARGE SCALE GENOMIC DNA]</scope>
</reference>
<proteinExistence type="predicted"/>
<keyword evidence="2" id="KW-0479">Metal-binding</keyword>
<evidence type="ECO:0000256" key="3">
    <source>
        <dbReference type="ARBA" id="ARBA00022771"/>
    </source>
</evidence>
<dbReference type="InterPro" id="IPR044246">
    <property type="entry name" value="ZFP3-like"/>
</dbReference>
<keyword evidence="4" id="KW-0862">Zinc</keyword>
<keyword evidence="9" id="KW-1185">Reference proteome</keyword>
<dbReference type="PROSITE" id="PS50157">
    <property type="entry name" value="ZINC_FINGER_C2H2_2"/>
    <property type="match status" value="1"/>
</dbReference>